<dbReference type="OrthoDB" id="9782994at2"/>
<evidence type="ECO:0000256" key="4">
    <source>
        <dbReference type="ARBA" id="ARBA00022723"/>
    </source>
</evidence>
<evidence type="ECO:0000256" key="1">
    <source>
        <dbReference type="ARBA" id="ARBA00001947"/>
    </source>
</evidence>
<dbReference type="Proteomes" id="UP000051660">
    <property type="component" value="Unassembled WGS sequence"/>
</dbReference>
<dbReference type="PANTHER" id="PTHR37425">
    <property type="match status" value="1"/>
</dbReference>
<evidence type="ECO:0000256" key="9">
    <source>
        <dbReference type="ARBA" id="ARBA00023316"/>
    </source>
</evidence>
<dbReference type="InterPro" id="IPR010275">
    <property type="entry name" value="MepK"/>
</dbReference>
<dbReference type="GO" id="GO:0071555">
    <property type="term" value="P:cell wall organization"/>
    <property type="evidence" value="ECO:0007669"/>
    <property type="project" value="UniProtKB-KW"/>
</dbReference>
<feature type="region of interest" description="Disordered" evidence="12">
    <location>
        <begin position="254"/>
        <end position="278"/>
    </location>
</feature>
<dbReference type="InterPro" id="IPR009045">
    <property type="entry name" value="Zn_M74/Hedgehog-like"/>
</dbReference>
<evidence type="ECO:0000256" key="6">
    <source>
        <dbReference type="ARBA" id="ARBA00022801"/>
    </source>
</evidence>
<evidence type="ECO:0000256" key="2">
    <source>
        <dbReference type="ARBA" id="ARBA00004776"/>
    </source>
</evidence>
<dbReference type="PANTHER" id="PTHR37425:SF1">
    <property type="entry name" value="OUTER MEMBRANE PROTEIN"/>
    <property type="match status" value="1"/>
</dbReference>
<evidence type="ECO:0000256" key="11">
    <source>
        <dbReference type="ARBA" id="ARBA00093666"/>
    </source>
</evidence>
<evidence type="ECO:0000256" key="3">
    <source>
        <dbReference type="ARBA" id="ARBA00022670"/>
    </source>
</evidence>
<evidence type="ECO:0000256" key="7">
    <source>
        <dbReference type="ARBA" id="ARBA00022833"/>
    </source>
</evidence>
<dbReference type="AlphaFoldDB" id="A0A0R3N0W1"/>
<keyword evidence="6" id="KW-0378">Hydrolase</keyword>
<dbReference type="SUPFAM" id="SSF55166">
    <property type="entry name" value="Hedgehog/DD-peptidase"/>
    <property type="match status" value="1"/>
</dbReference>
<gene>
    <name evidence="13" type="ORF">CQ14_14755</name>
</gene>
<keyword evidence="13" id="KW-0067">ATP-binding</keyword>
<sequence>MGLYVLAGFARQFNPLSSKAGYRIGLTSLLLLAGAGTVHDATALNETRTLSFHHTHSGEDLTVTFKRDGRYDEDALKKLNHFLRDWRSQDSTTMDRHLFDIVWEVYRDVDGKQPIQIISAYRSPATNAMLRRRSSGVARFSQHMLGHAMDFFIPGVSLEQVRAAGLRLQRGGVGFYPTSGSPFVHLDTGSIRHWPRMTHDQLAKVFPDGRTVHQSSSGPMKGYELARADIERRGNGDNAATVKMPNLFASLFKGGKSTEEDDEGANAPVKNEKPAPASVAAVKSADPIPTPRAKPVGATIQLAAADAQIVAAPKARTESKPEAKQAAAVSAETSEPKPQTPADIINSRGFWDDVPKAANQATPAQVAALRARQALATATDPQPTASVNESFNRAMAYAPAAASPVDRANIVAASAPVPRSSVRPVRSAGAASTEINTVVAKGPQGAPQGAQGQDTVVATSTRLAAAKGNDIWMRVMMLAPSASSAMSTTVLGDTEMTQMRSHFVKPRAAIAMTFSDDPMMGMTCDRFTGSATTQLPTQSFVVRTAALR</sequence>
<dbReference type="GO" id="GO:0005524">
    <property type="term" value="F:ATP binding"/>
    <property type="evidence" value="ECO:0007669"/>
    <property type="project" value="UniProtKB-KW"/>
</dbReference>
<evidence type="ECO:0000256" key="12">
    <source>
        <dbReference type="SAM" id="MobiDB-lite"/>
    </source>
</evidence>
<dbReference type="CDD" id="cd14844">
    <property type="entry name" value="Zn-DD-carboxypeptidase_like"/>
    <property type="match status" value="1"/>
</dbReference>
<organism evidence="13 14">
    <name type="scientific">Bradyrhizobium lablabi</name>
    <dbReference type="NCBI Taxonomy" id="722472"/>
    <lineage>
        <taxon>Bacteria</taxon>
        <taxon>Pseudomonadati</taxon>
        <taxon>Pseudomonadota</taxon>
        <taxon>Alphaproteobacteria</taxon>
        <taxon>Hyphomicrobiales</taxon>
        <taxon>Nitrobacteraceae</taxon>
        <taxon>Bradyrhizobium</taxon>
    </lineage>
</organism>
<evidence type="ECO:0000256" key="10">
    <source>
        <dbReference type="ARBA" id="ARBA00093448"/>
    </source>
</evidence>
<keyword evidence="8" id="KW-0482">Metalloprotease</keyword>
<feature type="region of interest" description="Disordered" evidence="12">
    <location>
        <begin position="313"/>
        <end position="342"/>
    </location>
</feature>
<protein>
    <recommendedName>
        <fullName evidence="11">Murein endopeptidase K</fullName>
    </recommendedName>
</protein>
<dbReference type="Pfam" id="PF05951">
    <property type="entry name" value="Peptidase_M15_2"/>
    <property type="match status" value="1"/>
</dbReference>
<dbReference type="GO" id="GO:0046872">
    <property type="term" value="F:metal ion binding"/>
    <property type="evidence" value="ECO:0007669"/>
    <property type="project" value="UniProtKB-KW"/>
</dbReference>
<comment type="similarity">
    <text evidence="10">Belongs to the peptidase M15 family.</text>
</comment>
<evidence type="ECO:0000313" key="13">
    <source>
        <dbReference type="EMBL" id="KRR24015.1"/>
    </source>
</evidence>
<keyword evidence="5" id="KW-0732">Signal</keyword>
<keyword evidence="7" id="KW-0862">Zinc</keyword>
<keyword evidence="9" id="KW-0961">Cell wall biogenesis/degradation</keyword>
<comment type="pathway">
    <text evidence="2">Cell wall biogenesis; cell wall polysaccharide biosynthesis.</text>
</comment>
<evidence type="ECO:0000313" key="14">
    <source>
        <dbReference type="Proteomes" id="UP000051660"/>
    </source>
</evidence>
<comment type="cofactor">
    <cofactor evidence="1">
        <name>Zn(2+)</name>
        <dbReference type="ChEBI" id="CHEBI:29105"/>
    </cofactor>
</comment>
<name>A0A0R3N0W1_9BRAD</name>
<evidence type="ECO:0000256" key="5">
    <source>
        <dbReference type="ARBA" id="ARBA00022729"/>
    </source>
</evidence>
<keyword evidence="13" id="KW-0547">Nucleotide-binding</keyword>
<proteinExistence type="inferred from homology"/>
<accession>A0A0R3N0W1</accession>
<dbReference type="GO" id="GO:0006508">
    <property type="term" value="P:proteolysis"/>
    <property type="evidence" value="ECO:0007669"/>
    <property type="project" value="UniProtKB-KW"/>
</dbReference>
<dbReference type="GO" id="GO:0008237">
    <property type="term" value="F:metallopeptidase activity"/>
    <property type="evidence" value="ECO:0007669"/>
    <property type="project" value="UniProtKB-KW"/>
</dbReference>
<keyword evidence="3" id="KW-0645">Protease</keyword>
<comment type="caution">
    <text evidence="13">The sequence shown here is derived from an EMBL/GenBank/DDBJ whole genome shotgun (WGS) entry which is preliminary data.</text>
</comment>
<dbReference type="EMBL" id="LLYB01000065">
    <property type="protein sequence ID" value="KRR24015.1"/>
    <property type="molecule type" value="Genomic_DNA"/>
</dbReference>
<keyword evidence="4" id="KW-0479">Metal-binding</keyword>
<dbReference type="Gene3D" id="3.30.1380.10">
    <property type="match status" value="1"/>
</dbReference>
<reference evidence="13 14" key="1">
    <citation type="submission" date="2014-03" db="EMBL/GenBank/DDBJ databases">
        <title>Bradyrhizobium valentinum sp. nov., isolated from effective nodules of Lupinus mariae-josephae, a lupine endemic of basic-lime soils in Eastern Spain.</title>
        <authorList>
            <person name="Duran D."/>
            <person name="Rey L."/>
            <person name="Navarro A."/>
            <person name="Busquets A."/>
            <person name="Imperial J."/>
            <person name="Ruiz-Argueso T."/>
        </authorList>
    </citation>
    <scope>NUCLEOTIDE SEQUENCE [LARGE SCALE GENOMIC DNA]</scope>
    <source>
        <strain evidence="13 14">CCBAU 23086</strain>
    </source>
</reference>
<evidence type="ECO:0000256" key="8">
    <source>
        <dbReference type="ARBA" id="ARBA00023049"/>
    </source>
</evidence>